<accession>A0AA41Z9L6</accession>
<keyword evidence="7" id="KW-1185">Reference proteome</keyword>
<dbReference type="Pfam" id="PF00072">
    <property type="entry name" value="Response_reg"/>
    <property type="match status" value="1"/>
</dbReference>
<evidence type="ECO:0000256" key="1">
    <source>
        <dbReference type="ARBA" id="ARBA00023125"/>
    </source>
</evidence>
<dbReference type="CDD" id="cd00383">
    <property type="entry name" value="trans_reg_C"/>
    <property type="match status" value="1"/>
</dbReference>
<keyword evidence="1 3" id="KW-0238">DNA-binding</keyword>
<dbReference type="RefSeq" id="WP_265270019.1">
    <property type="nucleotide sequence ID" value="NZ_JANFAV010000013.1"/>
</dbReference>
<reference evidence="6" key="1">
    <citation type="submission" date="2022-06" db="EMBL/GenBank/DDBJ databases">
        <title>Sphingomonas sp. nov. isolated from rhizosphere soil of tomato.</title>
        <authorList>
            <person name="Dong H."/>
            <person name="Gao R."/>
        </authorList>
    </citation>
    <scope>NUCLEOTIDE SEQUENCE</scope>
    <source>
        <strain evidence="6">MMSM24</strain>
    </source>
</reference>
<dbReference type="InterPro" id="IPR001867">
    <property type="entry name" value="OmpR/PhoB-type_DNA-bd"/>
</dbReference>
<dbReference type="PANTHER" id="PTHR48111">
    <property type="entry name" value="REGULATOR OF RPOS"/>
    <property type="match status" value="1"/>
</dbReference>
<keyword evidence="2" id="KW-0597">Phosphoprotein</keyword>
<dbReference type="GO" id="GO:0006355">
    <property type="term" value="P:regulation of DNA-templated transcription"/>
    <property type="evidence" value="ECO:0007669"/>
    <property type="project" value="InterPro"/>
</dbReference>
<protein>
    <submittedName>
        <fullName evidence="6">Response regulator transcription factor</fullName>
    </submittedName>
</protein>
<dbReference type="SMART" id="SM00448">
    <property type="entry name" value="REC"/>
    <property type="match status" value="1"/>
</dbReference>
<proteinExistence type="predicted"/>
<evidence type="ECO:0000313" key="6">
    <source>
        <dbReference type="EMBL" id="MCW6536467.1"/>
    </source>
</evidence>
<dbReference type="GO" id="GO:0032993">
    <property type="term" value="C:protein-DNA complex"/>
    <property type="evidence" value="ECO:0007669"/>
    <property type="project" value="TreeGrafter"/>
</dbReference>
<organism evidence="6 7">
    <name type="scientific">Sphingomonas lycopersici</name>
    <dbReference type="NCBI Taxonomy" id="2951807"/>
    <lineage>
        <taxon>Bacteria</taxon>
        <taxon>Pseudomonadati</taxon>
        <taxon>Pseudomonadota</taxon>
        <taxon>Alphaproteobacteria</taxon>
        <taxon>Sphingomonadales</taxon>
        <taxon>Sphingomonadaceae</taxon>
        <taxon>Sphingomonas</taxon>
    </lineage>
</organism>
<dbReference type="GO" id="GO:0000156">
    <property type="term" value="F:phosphorelay response regulator activity"/>
    <property type="evidence" value="ECO:0007669"/>
    <property type="project" value="TreeGrafter"/>
</dbReference>
<dbReference type="InterPro" id="IPR039420">
    <property type="entry name" value="WalR-like"/>
</dbReference>
<dbReference type="InterPro" id="IPR011006">
    <property type="entry name" value="CheY-like_superfamily"/>
</dbReference>
<dbReference type="SMART" id="SM00862">
    <property type="entry name" value="Trans_reg_C"/>
    <property type="match status" value="1"/>
</dbReference>
<dbReference type="PROSITE" id="PS51755">
    <property type="entry name" value="OMPR_PHOB"/>
    <property type="match status" value="1"/>
</dbReference>
<dbReference type="InterPro" id="IPR036388">
    <property type="entry name" value="WH-like_DNA-bd_sf"/>
</dbReference>
<feature type="modified residue" description="4-aspartylphosphate" evidence="2">
    <location>
        <position position="50"/>
    </location>
</feature>
<dbReference type="Gene3D" id="1.10.10.10">
    <property type="entry name" value="Winged helix-like DNA-binding domain superfamily/Winged helix DNA-binding domain"/>
    <property type="match status" value="1"/>
</dbReference>
<dbReference type="PANTHER" id="PTHR48111:SF37">
    <property type="entry name" value="RESPONSE REGULATOR PROTEIN CARR"/>
    <property type="match status" value="1"/>
</dbReference>
<evidence type="ECO:0000259" key="4">
    <source>
        <dbReference type="PROSITE" id="PS50110"/>
    </source>
</evidence>
<sequence length="217" mass="23698">MRILLVEDEAELAARVTANLTRHGMTCESLDNGEDALDFASDGFSVLVIDVGLPGMSGIELVRALRARAIATPILILTARSSWKEKVEGLNAGADDFIVKPVRTEELVARLHALARRAAGHSATRVAAGRVAIDTATSEAWLDDAPLALTATEFRLLQLLLYSAGRTLTRQSILDNLYQLRSERDENAIEVLVGRLRRKIGREHVVTVRGLGYRFAA</sequence>
<dbReference type="Gene3D" id="6.10.250.690">
    <property type="match status" value="1"/>
</dbReference>
<evidence type="ECO:0000256" key="3">
    <source>
        <dbReference type="PROSITE-ProRule" id="PRU01091"/>
    </source>
</evidence>
<dbReference type="GO" id="GO:0005829">
    <property type="term" value="C:cytosol"/>
    <property type="evidence" value="ECO:0007669"/>
    <property type="project" value="TreeGrafter"/>
</dbReference>
<evidence type="ECO:0000259" key="5">
    <source>
        <dbReference type="PROSITE" id="PS51755"/>
    </source>
</evidence>
<dbReference type="InterPro" id="IPR001789">
    <property type="entry name" value="Sig_transdc_resp-reg_receiver"/>
</dbReference>
<dbReference type="AlphaFoldDB" id="A0AA41Z9L6"/>
<dbReference type="Pfam" id="PF00486">
    <property type="entry name" value="Trans_reg_C"/>
    <property type="match status" value="1"/>
</dbReference>
<dbReference type="Gene3D" id="3.40.50.2300">
    <property type="match status" value="1"/>
</dbReference>
<name>A0AA41Z9L6_9SPHN</name>
<dbReference type="SUPFAM" id="SSF52172">
    <property type="entry name" value="CheY-like"/>
    <property type="match status" value="1"/>
</dbReference>
<feature type="DNA-binding region" description="OmpR/PhoB-type" evidence="3">
    <location>
        <begin position="122"/>
        <end position="217"/>
    </location>
</feature>
<evidence type="ECO:0000313" key="7">
    <source>
        <dbReference type="Proteomes" id="UP001165565"/>
    </source>
</evidence>
<dbReference type="EMBL" id="JANFAV010000013">
    <property type="protein sequence ID" value="MCW6536467.1"/>
    <property type="molecule type" value="Genomic_DNA"/>
</dbReference>
<comment type="caution">
    <text evidence="6">The sequence shown here is derived from an EMBL/GenBank/DDBJ whole genome shotgun (WGS) entry which is preliminary data.</text>
</comment>
<feature type="domain" description="OmpR/PhoB-type" evidence="5">
    <location>
        <begin position="122"/>
        <end position="217"/>
    </location>
</feature>
<feature type="domain" description="Response regulatory" evidence="4">
    <location>
        <begin position="2"/>
        <end position="115"/>
    </location>
</feature>
<dbReference type="Proteomes" id="UP001165565">
    <property type="component" value="Unassembled WGS sequence"/>
</dbReference>
<dbReference type="GO" id="GO:0000976">
    <property type="term" value="F:transcription cis-regulatory region binding"/>
    <property type="evidence" value="ECO:0007669"/>
    <property type="project" value="TreeGrafter"/>
</dbReference>
<dbReference type="PROSITE" id="PS50110">
    <property type="entry name" value="RESPONSE_REGULATORY"/>
    <property type="match status" value="1"/>
</dbReference>
<evidence type="ECO:0000256" key="2">
    <source>
        <dbReference type="PROSITE-ProRule" id="PRU00169"/>
    </source>
</evidence>
<gene>
    <name evidence="6" type="ORF">NEE01_16945</name>
</gene>